<dbReference type="RefSeq" id="XP_026599993.1">
    <property type="nucleotide sequence ID" value="XM_026751645.1"/>
</dbReference>
<dbReference type="EMBL" id="PVWQ01000013">
    <property type="protein sequence ID" value="RDW65890.1"/>
    <property type="molecule type" value="Genomic_DNA"/>
</dbReference>
<evidence type="ECO:0000259" key="2">
    <source>
        <dbReference type="Pfam" id="PF14226"/>
    </source>
</evidence>
<dbReference type="InterPro" id="IPR027443">
    <property type="entry name" value="IPNS-like_sf"/>
</dbReference>
<gene>
    <name evidence="3" type="ORF">DSM5745_09629</name>
</gene>
<dbReference type="Gene3D" id="2.60.120.330">
    <property type="entry name" value="B-lactam Antibiotic, Isopenicillin N Synthase, Chain"/>
    <property type="match status" value="1"/>
</dbReference>
<evidence type="ECO:0000313" key="3">
    <source>
        <dbReference type="EMBL" id="RDW65890.1"/>
    </source>
</evidence>
<keyword evidence="4" id="KW-1185">Reference proteome</keyword>
<dbReference type="STRING" id="1810919.A0A3D8QW37"/>
<organism evidence="3 4">
    <name type="scientific">Aspergillus mulundensis</name>
    <dbReference type="NCBI Taxonomy" id="1810919"/>
    <lineage>
        <taxon>Eukaryota</taxon>
        <taxon>Fungi</taxon>
        <taxon>Dikarya</taxon>
        <taxon>Ascomycota</taxon>
        <taxon>Pezizomycotina</taxon>
        <taxon>Eurotiomycetes</taxon>
        <taxon>Eurotiomycetidae</taxon>
        <taxon>Eurotiales</taxon>
        <taxon>Aspergillaceae</taxon>
        <taxon>Aspergillus</taxon>
        <taxon>Aspergillus subgen. Nidulantes</taxon>
    </lineage>
</organism>
<dbReference type="OrthoDB" id="4478788at2759"/>
<dbReference type="AlphaFoldDB" id="A0A3D8QW37"/>
<evidence type="ECO:0000313" key="4">
    <source>
        <dbReference type="Proteomes" id="UP000256690"/>
    </source>
</evidence>
<evidence type="ECO:0000256" key="1">
    <source>
        <dbReference type="ARBA" id="ARBA00008056"/>
    </source>
</evidence>
<reference evidence="3 4" key="1">
    <citation type="journal article" date="2018" name="IMA Fungus">
        <title>IMA Genome-F 9: Draft genome sequence of Annulohypoxylon stygium, Aspergillus mulundensis, Berkeleyomyces basicola (syn. Thielaviopsis basicola), Ceratocystis smalleyi, two Cercospora beticola strains, Coleophoma cylindrospora, Fusarium fracticaudum, Phialophora cf. hyalina, and Morchella septimelata.</title>
        <authorList>
            <person name="Wingfield B.D."/>
            <person name="Bills G.F."/>
            <person name="Dong Y."/>
            <person name="Huang W."/>
            <person name="Nel W.J."/>
            <person name="Swalarsk-Parry B.S."/>
            <person name="Vaghefi N."/>
            <person name="Wilken P.M."/>
            <person name="An Z."/>
            <person name="de Beer Z.W."/>
            <person name="De Vos L."/>
            <person name="Chen L."/>
            <person name="Duong T.A."/>
            <person name="Gao Y."/>
            <person name="Hammerbacher A."/>
            <person name="Kikkert J.R."/>
            <person name="Li Y."/>
            <person name="Li H."/>
            <person name="Li K."/>
            <person name="Li Q."/>
            <person name="Liu X."/>
            <person name="Ma X."/>
            <person name="Naidoo K."/>
            <person name="Pethybridge S.J."/>
            <person name="Sun J."/>
            <person name="Steenkamp E.T."/>
            <person name="van der Nest M.A."/>
            <person name="van Wyk S."/>
            <person name="Wingfield M.J."/>
            <person name="Xiong C."/>
            <person name="Yue Q."/>
            <person name="Zhang X."/>
        </authorList>
    </citation>
    <scope>NUCLEOTIDE SEQUENCE [LARGE SCALE GENOMIC DNA]</scope>
    <source>
        <strain evidence="3 4">DSM 5745</strain>
    </source>
</reference>
<dbReference type="PANTHER" id="PTHR47990">
    <property type="entry name" value="2-OXOGLUTARATE (2OG) AND FE(II)-DEPENDENT OXYGENASE SUPERFAMILY PROTEIN-RELATED"/>
    <property type="match status" value="1"/>
</dbReference>
<name>A0A3D8QW37_9EURO</name>
<comment type="caution">
    <text evidence="3">The sequence shown here is derived from an EMBL/GenBank/DDBJ whole genome shotgun (WGS) entry which is preliminary data.</text>
</comment>
<comment type="similarity">
    <text evidence="1">Belongs to the iron/ascorbate-dependent oxidoreductase family.</text>
</comment>
<protein>
    <recommendedName>
        <fullName evidence="2">Non-haem dioxygenase N-terminal domain-containing protein</fullName>
    </recommendedName>
</protein>
<dbReference type="SUPFAM" id="SSF51197">
    <property type="entry name" value="Clavaminate synthase-like"/>
    <property type="match status" value="1"/>
</dbReference>
<proteinExistence type="inferred from homology"/>
<dbReference type="InterPro" id="IPR050231">
    <property type="entry name" value="Iron_ascorbate_oxido_reductase"/>
</dbReference>
<accession>A0A3D8QW37</accession>
<dbReference type="InterPro" id="IPR026992">
    <property type="entry name" value="DIOX_N"/>
</dbReference>
<sequence>MGSNTGPYHLPVVSYADLEHNNPENRDKTAGEFTQALRDYGACRIRDHGIPQKGIDKCFERCRAFFERDASEKIADAERARSSPVGIKMARFVPYGAEKTRGEPHLEEVLQLRDAIFDVAADAALSMSPEAQDLIDSARDLHKACGSIHRPLLECLESSLSLSPSSLTGVHSRENSFFAPTYFAPCSREQELLRVPAHIDPTTLLFNFPDSHGGLKVADLRGISGTEKISATEVQHTAPFIDAGCQTGEFVVVAGNLLRKLLGDAGIKHAVHYVERPLGSSGFHLSYWTVPDMQTRVQFGGRCETVEEYLARVFPSTFKQGYS</sequence>
<dbReference type="Pfam" id="PF14226">
    <property type="entry name" value="DIOX_N"/>
    <property type="match status" value="1"/>
</dbReference>
<dbReference type="GeneID" id="38119999"/>
<feature type="domain" description="Non-haem dioxygenase N-terminal" evidence="2">
    <location>
        <begin position="10"/>
        <end position="113"/>
    </location>
</feature>
<dbReference type="Proteomes" id="UP000256690">
    <property type="component" value="Unassembled WGS sequence"/>
</dbReference>